<dbReference type="PANTHER" id="PTHR36558:SF1">
    <property type="entry name" value="RESTRICTION ENDONUCLEASE DOMAIN-CONTAINING PROTEIN-RELATED"/>
    <property type="match status" value="1"/>
</dbReference>
<dbReference type="OrthoDB" id="9808428at2"/>
<dbReference type="InterPro" id="IPR012296">
    <property type="entry name" value="Nuclease_put_TT1808"/>
</dbReference>
<proteinExistence type="predicted"/>
<accession>A0A517YC17</accession>
<dbReference type="InterPro" id="IPR011335">
    <property type="entry name" value="Restrct_endonuc-II-like"/>
</dbReference>
<protein>
    <recommendedName>
        <fullName evidence="1">Putative restriction endonuclease domain-containing protein</fullName>
    </recommendedName>
</protein>
<organism evidence="2 3">
    <name type="scientific">Anatilimnocola aggregata</name>
    <dbReference type="NCBI Taxonomy" id="2528021"/>
    <lineage>
        <taxon>Bacteria</taxon>
        <taxon>Pseudomonadati</taxon>
        <taxon>Planctomycetota</taxon>
        <taxon>Planctomycetia</taxon>
        <taxon>Pirellulales</taxon>
        <taxon>Pirellulaceae</taxon>
        <taxon>Anatilimnocola</taxon>
    </lineage>
</organism>
<reference evidence="2 3" key="1">
    <citation type="submission" date="2019-02" db="EMBL/GenBank/DDBJ databases">
        <title>Deep-cultivation of Planctomycetes and their phenomic and genomic characterization uncovers novel biology.</title>
        <authorList>
            <person name="Wiegand S."/>
            <person name="Jogler M."/>
            <person name="Boedeker C."/>
            <person name="Pinto D."/>
            <person name="Vollmers J."/>
            <person name="Rivas-Marin E."/>
            <person name="Kohn T."/>
            <person name="Peeters S.H."/>
            <person name="Heuer A."/>
            <person name="Rast P."/>
            <person name="Oberbeckmann S."/>
            <person name="Bunk B."/>
            <person name="Jeske O."/>
            <person name="Meyerdierks A."/>
            <person name="Storesund J.E."/>
            <person name="Kallscheuer N."/>
            <person name="Luecker S."/>
            <person name="Lage O.M."/>
            <person name="Pohl T."/>
            <person name="Merkel B.J."/>
            <person name="Hornburger P."/>
            <person name="Mueller R.-W."/>
            <person name="Bruemmer F."/>
            <person name="Labrenz M."/>
            <person name="Spormann A.M."/>
            <person name="Op den Camp H."/>
            <person name="Overmann J."/>
            <person name="Amann R."/>
            <person name="Jetten M.S.M."/>
            <person name="Mascher T."/>
            <person name="Medema M.H."/>
            <person name="Devos D.P."/>
            <person name="Kaster A.-K."/>
            <person name="Ovreas L."/>
            <person name="Rohde M."/>
            <person name="Galperin M.Y."/>
            <person name="Jogler C."/>
        </authorList>
    </citation>
    <scope>NUCLEOTIDE SEQUENCE [LARGE SCALE GENOMIC DNA]</scope>
    <source>
        <strain evidence="2 3">ETA_A8</strain>
    </source>
</reference>
<gene>
    <name evidence="2" type="ORF">ETAA8_28840</name>
</gene>
<dbReference type="Proteomes" id="UP000315017">
    <property type="component" value="Chromosome"/>
</dbReference>
<evidence type="ECO:0000313" key="3">
    <source>
        <dbReference type="Proteomes" id="UP000315017"/>
    </source>
</evidence>
<dbReference type="AlphaFoldDB" id="A0A517YC17"/>
<dbReference type="SUPFAM" id="SSF52980">
    <property type="entry name" value="Restriction endonuclease-like"/>
    <property type="match status" value="1"/>
</dbReference>
<dbReference type="Pfam" id="PF05685">
    <property type="entry name" value="Uma2"/>
    <property type="match status" value="1"/>
</dbReference>
<dbReference type="RefSeq" id="WP_145088997.1">
    <property type="nucleotide sequence ID" value="NZ_CP036274.1"/>
</dbReference>
<dbReference type="PANTHER" id="PTHR36558">
    <property type="entry name" value="GLR1098 PROTEIN"/>
    <property type="match status" value="1"/>
</dbReference>
<name>A0A517YC17_9BACT</name>
<dbReference type="Gene3D" id="3.90.1570.10">
    <property type="entry name" value="tt1808, chain A"/>
    <property type="match status" value="1"/>
</dbReference>
<dbReference type="KEGG" id="aagg:ETAA8_28840"/>
<dbReference type="InterPro" id="IPR008538">
    <property type="entry name" value="Uma2"/>
</dbReference>
<dbReference type="CDD" id="cd06260">
    <property type="entry name" value="DUF820-like"/>
    <property type="match status" value="1"/>
</dbReference>
<sequence length="214" mass="24579">MSAAPTRRISAAEYLELDRAAGERFQYYRGEMFAMAGGTKNHNRIGRNLLVSLENRFRQKLRRCEAFSSDMRVRVDAEKLYTYPDVTVVCGPPEFLDKREDTLLNPVVVIEVLSPSTEHFDRGSKFEMYRNLVSLHEYVLIAQHKTLVERFLREVDGSWKLTLADNLAGQLELASIDVTLPLSEIYFDVDFPPAPLEQPSELKAPDFDESNRPY</sequence>
<dbReference type="EMBL" id="CP036274">
    <property type="protein sequence ID" value="QDU27793.1"/>
    <property type="molecule type" value="Genomic_DNA"/>
</dbReference>
<keyword evidence="3" id="KW-1185">Reference proteome</keyword>
<evidence type="ECO:0000259" key="1">
    <source>
        <dbReference type="Pfam" id="PF05685"/>
    </source>
</evidence>
<feature type="domain" description="Putative restriction endonuclease" evidence="1">
    <location>
        <begin position="12"/>
        <end position="173"/>
    </location>
</feature>
<evidence type="ECO:0000313" key="2">
    <source>
        <dbReference type="EMBL" id="QDU27793.1"/>
    </source>
</evidence>